<dbReference type="InterPro" id="IPR000683">
    <property type="entry name" value="Gfo/Idh/MocA-like_OxRdtase_N"/>
</dbReference>
<dbReference type="Gene3D" id="3.40.50.720">
    <property type="entry name" value="NAD(P)-binding Rossmann-like Domain"/>
    <property type="match status" value="1"/>
</dbReference>
<dbReference type="GO" id="GO:0000166">
    <property type="term" value="F:nucleotide binding"/>
    <property type="evidence" value="ECO:0007669"/>
    <property type="project" value="InterPro"/>
</dbReference>
<dbReference type="InterPro" id="IPR055170">
    <property type="entry name" value="GFO_IDH_MocA-like_dom"/>
</dbReference>
<evidence type="ECO:0000256" key="1">
    <source>
        <dbReference type="ARBA" id="ARBA00010928"/>
    </source>
</evidence>
<dbReference type="EMBL" id="VRMN01000001">
    <property type="protein sequence ID" value="KAA8499748.1"/>
    <property type="molecule type" value="Genomic_DNA"/>
</dbReference>
<evidence type="ECO:0000313" key="5">
    <source>
        <dbReference type="EMBL" id="KAA8499748.1"/>
    </source>
</evidence>
<organism evidence="5 6">
    <name type="scientific">Porphyridium purpureum</name>
    <name type="common">Red alga</name>
    <name type="synonym">Porphyridium cruentum</name>
    <dbReference type="NCBI Taxonomy" id="35688"/>
    <lineage>
        <taxon>Eukaryota</taxon>
        <taxon>Rhodophyta</taxon>
        <taxon>Bangiophyceae</taxon>
        <taxon>Porphyridiales</taxon>
        <taxon>Porphyridiaceae</taxon>
        <taxon>Porphyridium</taxon>
    </lineage>
</organism>
<comment type="similarity">
    <text evidence="1">Belongs to the Gfo/Idh/MocA family.</text>
</comment>
<dbReference type="AlphaFoldDB" id="A0A5J4Z9C6"/>
<accession>A0A5J4Z9C6</accession>
<dbReference type="InterPro" id="IPR036291">
    <property type="entry name" value="NAD(P)-bd_dom_sf"/>
</dbReference>
<dbReference type="Pfam" id="PF22725">
    <property type="entry name" value="GFO_IDH_MocA_C3"/>
    <property type="match status" value="1"/>
</dbReference>
<proteinExistence type="inferred from homology"/>
<name>A0A5J4Z9C6_PORPP</name>
<dbReference type="SUPFAM" id="SSF55347">
    <property type="entry name" value="Glyceraldehyde-3-phosphate dehydrogenase-like, C-terminal domain"/>
    <property type="match status" value="1"/>
</dbReference>
<keyword evidence="6" id="KW-1185">Reference proteome</keyword>
<evidence type="ECO:0000259" key="3">
    <source>
        <dbReference type="Pfam" id="PF01408"/>
    </source>
</evidence>
<evidence type="ECO:0000313" key="6">
    <source>
        <dbReference type="Proteomes" id="UP000324585"/>
    </source>
</evidence>
<feature type="domain" description="GFO/IDH/MocA-like oxidoreductase" evidence="4">
    <location>
        <begin position="140"/>
        <end position="259"/>
    </location>
</feature>
<dbReference type="Pfam" id="PF01408">
    <property type="entry name" value="GFO_IDH_MocA"/>
    <property type="match status" value="1"/>
</dbReference>
<sequence length="350" mass="38035">MAPLMAGGSSRKMRIGLIGAGRIGQVHCKAVAATPVAEVVVVADFFVKAAQACAEKFGIAKYCQDWNEVVQDALVDAVFICSPSDTHCDIIIAAARNGKHIFVEKPIDYELSRIDLALQEVAKANVKLQVGFQRRFDPNFMRVKKAMVDGEVGEPYMLSIISRDPAPPPIDYVKKSGGLLYDMAIHDMDMARHIMGCEAIEFSAMASSFSPEISAVGDVTTAVVTMRFENGAIGTIQCCRKAVYGYDQRIEVLGSNGGVEIGNNYPNTAVVSTAANISRDLPLNFFMERYAAAYANEIFAFVEAVVEDKPTLVTGKDGRIPVIMAMAAKKALDERRCVSIREVLYGNSKL</sequence>
<dbReference type="NCBIfam" id="TIGR04380">
    <property type="entry name" value="myo_inos_iolG"/>
    <property type="match status" value="1"/>
</dbReference>
<feature type="domain" description="Gfo/Idh/MocA-like oxidoreductase N-terminal" evidence="3">
    <location>
        <begin position="13"/>
        <end position="132"/>
    </location>
</feature>
<gene>
    <name evidence="5" type="ORF">FVE85_7333</name>
</gene>
<comment type="caution">
    <text evidence="5">The sequence shown here is derived from an EMBL/GenBank/DDBJ whole genome shotgun (WGS) entry which is preliminary data.</text>
</comment>
<dbReference type="PANTHER" id="PTHR42840">
    <property type="entry name" value="NAD(P)-BINDING ROSSMANN-FOLD SUPERFAMILY PROTEIN-RELATED"/>
    <property type="match status" value="1"/>
</dbReference>
<dbReference type="Proteomes" id="UP000324585">
    <property type="component" value="Unassembled WGS sequence"/>
</dbReference>
<evidence type="ECO:0000259" key="4">
    <source>
        <dbReference type="Pfam" id="PF22725"/>
    </source>
</evidence>
<dbReference type="OMA" id="CGAQAHT"/>
<dbReference type="SUPFAM" id="SSF51735">
    <property type="entry name" value="NAD(P)-binding Rossmann-fold domains"/>
    <property type="match status" value="1"/>
</dbReference>
<dbReference type="OrthoDB" id="64915at2759"/>
<reference evidence="6" key="1">
    <citation type="journal article" date="2019" name="Nat. Commun.">
        <title>Expansion of phycobilisome linker gene families in mesophilic red algae.</title>
        <authorList>
            <person name="Lee J."/>
            <person name="Kim D."/>
            <person name="Bhattacharya D."/>
            <person name="Yoon H.S."/>
        </authorList>
    </citation>
    <scope>NUCLEOTIDE SEQUENCE [LARGE SCALE GENOMIC DNA]</scope>
    <source>
        <strain evidence="6">CCMP 1328</strain>
    </source>
</reference>
<dbReference type="GO" id="GO:0016491">
    <property type="term" value="F:oxidoreductase activity"/>
    <property type="evidence" value="ECO:0007669"/>
    <property type="project" value="UniProtKB-KW"/>
</dbReference>
<dbReference type="PANTHER" id="PTHR42840:SF3">
    <property type="entry name" value="BINDING ROSSMANN FOLD OXIDOREDUCTASE, PUTATIVE (AFU_ORTHOLOGUE AFUA_2G10240)-RELATED"/>
    <property type="match status" value="1"/>
</dbReference>
<dbReference type="Gene3D" id="3.30.360.10">
    <property type="entry name" value="Dihydrodipicolinate Reductase, domain 2"/>
    <property type="match status" value="1"/>
</dbReference>
<keyword evidence="2" id="KW-0560">Oxidoreductase</keyword>
<evidence type="ECO:0000256" key="2">
    <source>
        <dbReference type="ARBA" id="ARBA00023002"/>
    </source>
</evidence>
<dbReference type="InterPro" id="IPR030827">
    <property type="entry name" value="Myo_inos_IolG"/>
</dbReference>
<protein>
    <submittedName>
        <fullName evidence="5">Putative oxidoreductase YrbE</fullName>
    </submittedName>
</protein>